<evidence type="ECO:0000313" key="4">
    <source>
        <dbReference type="RefSeq" id="XP_056683920.1"/>
    </source>
</evidence>
<evidence type="ECO:0000313" key="3">
    <source>
        <dbReference type="RefSeq" id="XP_056683919.1"/>
    </source>
</evidence>
<dbReference type="CDD" id="cd22157">
    <property type="entry name" value="F-box_AtFBW1-like"/>
    <property type="match status" value="1"/>
</dbReference>
<dbReference type="PANTHER" id="PTHR31672:SF13">
    <property type="entry name" value="F-BOX PROTEIN CPR30-LIKE"/>
    <property type="match status" value="1"/>
</dbReference>
<dbReference type="InterPro" id="IPR013187">
    <property type="entry name" value="F-box-assoc_dom_typ3"/>
</dbReference>
<protein>
    <submittedName>
        <fullName evidence="3 4">F-box protein At3g10240 isoform X1</fullName>
    </submittedName>
</protein>
<dbReference type="Pfam" id="PF08268">
    <property type="entry name" value="FBA_3"/>
    <property type="match status" value="1"/>
</dbReference>
<evidence type="ECO:0000259" key="1">
    <source>
        <dbReference type="SMART" id="SM00256"/>
    </source>
</evidence>
<evidence type="ECO:0000313" key="2">
    <source>
        <dbReference type="Proteomes" id="UP000813463"/>
    </source>
</evidence>
<gene>
    <name evidence="3 4 5" type="primary">LOC110790133</name>
</gene>
<dbReference type="Proteomes" id="UP000813463">
    <property type="component" value="Chromosome 5"/>
</dbReference>
<name>A0ABM3QKN7_SPIOL</name>
<keyword evidence="2" id="KW-1185">Reference proteome</keyword>
<dbReference type="PANTHER" id="PTHR31672">
    <property type="entry name" value="BNACNNG10540D PROTEIN"/>
    <property type="match status" value="1"/>
</dbReference>
<reference evidence="2" key="1">
    <citation type="journal article" date="2021" name="Nat. Commun.">
        <title>Genomic analyses provide insights into spinach domestication and the genetic basis of agronomic traits.</title>
        <authorList>
            <person name="Cai X."/>
            <person name="Sun X."/>
            <person name="Xu C."/>
            <person name="Sun H."/>
            <person name="Wang X."/>
            <person name="Ge C."/>
            <person name="Zhang Z."/>
            <person name="Wang Q."/>
            <person name="Fei Z."/>
            <person name="Jiao C."/>
            <person name="Wang Q."/>
        </authorList>
    </citation>
    <scope>NUCLEOTIDE SEQUENCE [LARGE SCALE GENOMIC DNA]</scope>
    <source>
        <strain evidence="2">cv. Varoflay</strain>
    </source>
</reference>
<dbReference type="InterPro" id="IPR017451">
    <property type="entry name" value="F-box-assoc_interact_dom"/>
</dbReference>
<dbReference type="InterPro" id="IPR050796">
    <property type="entry name" value="SCF_F-box_component"/>
</dbReference>
<dbReference type="InterPro" id="IPR036047">
    <property type="entry name" value="F-box-like_dom_sf"/>
</dbReference>
<dbReference type="Pfam" id="PF00646">
    <property type="entry name" value="F-box"/>
    <property type="match status" value="1"/>
</dbReference>
<organism evidence="2 4">
    <name type="scientific">Spinacia oleracea</name>
    <name type="common">Spinach</name>
    <dbReference type="NCBI Taxonomy" id="3562"/>
    <lineage>
        <taxon>Eukaryota</taxon>
        <taxon>Viridiplantae</taxon>
        <taxon>Streptophyta</taxon>
        <taxon>Embryophyta</taxon>
        <taxon>Tracheophyta</taxon>
        <taxon>Spermatophyta</taxon>
        <taxon>Magnoliopsida</taxon>
        <taxon>eudicotyledons</taxon>
        <taxon>Gunneridae</taxon>
        <taxon>Pentapetalae</taxon>
        <taxon>Caryophyllales</taxon>
        <taxon>Chenopodiaceae</taxon>
        <taxon>Chenopodioideae</taxon>
        <taxon>Anserineae</taxon>
        <taxon>Spinacia</taxon>
    </lineage>
</organism>
<sequence length="421" mass="48209">MRGQKRKTPLPENKYLTPDLWNEVLLRSPVKTLLRFRCVCKSWFSLIDSPDFISMHLKMYKNNQLLAIEYAPKSLLDFAFIIRRSDTTIRKIAQLVKNSESPMISGSVMIDGLMLIGCFTLRGSHLNTRELSLWNPSIRKLMSIPCCPLQPKFYDVGYYLGFAPSSKDYKVVAYELGDSDAFELSIAIAIYSIRDRLWRVKSNWNNVPRWCFDLMKARNGVVFSQGVLYCKPYFRFLECLGVEEKTHLLSFDFDSEEFGVLKLPDIGEDMRRFLFLLGGSLAIFGISNVRASVWVMEKSPGKETWCQFSSGDSDIEAYEFFDLCSGKNLQFLYVENTGTLLVHNLSKLMFYDITSHQVRHKKHFHCSYPDTYRESLVLHKGYGGAIFNLTHIKGTLYHRMADSGDDSFSGVNGLGNGEALS</sequence>
<feature type="domain" description="F-box" evidence="1">
    <location>
        <begin position="16"/>
        <end position="56"/>
    </location>
</feature>
<dbReference type="SUPFAM" id="SSF81383">
    <property type="entry name" value="F-box domain"/>
    <property type="match status" value="1"/>
</dbReference>
<evidence type="ECO:0000313" key="5">
    <source>
        <dbReference type="RefSeq" id="XP_056683921.1"/>
    </source>
</evidence>
<dbReference type="GeneID" id="110790133"/>
<dbReference type="RefSeq" id="XP_056683921.1">
    <property type="nucleotide sequence ID" value="XM_056827943.1"/>
</dbReference>
<dbReference type="SMART" id="SM00256">
    <property type="entry name" value="FBOX"/>
    <property type="match status" value="1"/>
</dbReference>
<accession>A0ABM3QKN7</accession>
<dbReference type="RefSeq" id="XP_056683919.1">
    <property type="nucleotide sequence ID" value="XM_056827941.1"/>
</dbReference>
<dbReference type="RefSeq" id="XP_056683920.1">
    <property type="nucleotide sequence ID" value="XM_056827942.1"/>
</dbReference>
<dbReference type="NCBIfam" id="TIGR01640">
    <property type="entry name" value="F_box_assoc_1"/>
    <property type="match status" value="1"/>
</dbReference>
<dbReference type="InterPro" id="IPR001810">
    <property type="entry name" value="F-box_dom"/>
</dbReference>
<proteinExistence type="predicted"/>
<reference evidence="3 4" key="2">
    <citation type="submission" date="2025-05" db="UniProtKB">
        <authorList>
            <consortium name="RefSeq"/>
        </authorList>
    </citation>
    <scope>IDENTIFICATION</scope>
    <source>
        <tissue evidence="3 4">Leaf</tissue>
    </source>
</reference>
<dbReference type="Gene3D" id="1.20.1280.50">
    <property type="match status" value="1"/>
</dbReference>